<keyword evidence="3" id="KW-1185">Reference proteome</keyword>
<dbReference type="EMBL" id="CP093345">
    <property type="protein sequence ID" value="WOG92414.1"/>
    <property type="molecule type" value="Genomic_DNA"/>
</dbReference>
<evidence type="ECO:0000313" key="3">
    <source>
        <dbReference type="Proteomes" id="UP000077755"/>
    </source>
</evidence>
<feature type="transmembrane region" description="Helical" evidence="1">
    <location>
        <begin position="12"/>
        <end position="32"/>
    </location>
</feature>
<sequence>MNLKVKKFKWFLILFLFSYLIIIKLLPLRVYLHFADNPSVYHQKREICECATKYDHGCVLYECEGLCTKIDLTIAAYCSDKSTCLCIYVC</sequence>
<evidence type="ECO:0000256" key="1">
    <source>
        <dbReference type="SAM" id="Phobius"/>
    </source>
</evidence>
<evidence type="ECO:0000313" key="2">
    <source>
        <dbReference type="EMBL" id="WOG92414.1"/>
    </source>
</evidence>
<dbReference type="Proteomes" id="UP000077755">
    <property type="component" value="Chromosome 3"/>
</dbReference>
<protein>
    <submittedName>
        <fullName evidence="2">Uncharacterized protein</fullName>
    </submittedName>
</protein>
<keyword evidence="1" id="KW-0472">Membrane</keyword>
<keyword evidence="1" id="KW-1133">Transmembrane helix</keyword>
<dbReference type="AlphaFoldDB" id="A0AAF1AR56"/>
<proteinExistence type="predicted"/>
<name>A0AAF1AR56_DAUCS</name>
<accession>A0AAF1AR56</accession>
<reference evidence="2" key="2">
    <citation type="submission" date="2022-03" db="EMBL/GenBank/DDBJ databases">
        <title>Draft title - Genomic analysis of global carrot germplasm unveils the trajectory of domestication and the origin of high carotenoid orange carrot.</title>
        <authorList>
            <person name="Iorizzo M."/>
            <person name="Ellison S."/>
            <person name="Senalik D."/>
            <person name="Macko-Podgorni A."/>
            <person name="Grzebelus D."/>
            <person name="Bostan H."/>
            <person name="Rolling W."/>
            <person name="Curaba J."/>
            <person name="Simon P."/>
        </authorList>
    </citation>
    <scope>NUCLEOTIDE SEQUENCE</scope>
    <source>
        <tissue evidence="2">Leaf</tissue>
    </source>
</reference>
<organism evidence="2 3">
    <name type="scientific">Daucus carota subsp. sativus</name>
    <name type="common">Carrot</name>
    <dbReference type="NCBI Taxonomy" id="79200"/>
    <lineage>
        <taxon>Eukaryota</taxon>
        <taxon>Viridiplantae</taxon>
        <taxon>Streptophyta</taxon>
        <taxon>Embryophyta</taxon>
        <taxon>Tracheophyta</taxon>
        <taxon>Spermatophyta</taxon>
        <taxon>Magnoliopsida</taxon>
        <taxon>eudicotyledons</taxon>
        <taxon>Gunneridae</taxon>
        <taxon>Pentapetalae</taxon>
        <taxon>asterids</taxon>
        <taxon>campanulids</taxon>
        <taxon>Apiales</taxon>
        <taxon>Apiaceae</taxon>
        <taxon>Apioideae</taxon>
        <taxon>Scandiceae</taxon>
        <taxon>Daucinae</taxon>
        <taxon>Daucus</taxon>
        <taxon>Daucus sect. Daucus</taxon>
    </lineage>
</organism>
<gene>
    <name evidence="2" type="ORF">DCAR_0311680</name>
</gene>
<reference evidence="2" key="1">
    <citation type="journal article" date="2016" name="Nat. Genet.">
        <title>A high-quality carrot genome assembly provides new insights into carotenoid accumulation and asterid genome evolution.</title>
        <authorList>
            <person name="Iorizzo M."/>
            <person name="Ellison S."/>
            <person name="Senalik D."/>
            <person name="Zeng P."/>
            <person name="Satapoomin P."/>
            <person name="Huang J."/>
            <person name="Bowman M."/>
            <person name="Iovene M."/>
            <person name="Sanseverino W."/>
            <person name="Cavagnaro P."/>
            <person name="Yildiz M."/>
            <person name="Macko-Podgorni A."/>
            <person name="Moranska E."/>
            <person name="Grzebelus E."/>
            <person name="Grzebelus D."/>
            <person name="Ashrafi H."/>
            <person name="Zheng Z."/>
            <person name="Cheng S."/>
            <person name="Spooner D."/>
            <person name="Van Deynze A."/>
            <person name="Simon P."/>
        </authorList>
    </citation>
    <scope>NUCLEOTIDE SEQUENCE</scope>
    <source>
        <tissue evidence="2">Leaf</tissue>
    </source>
</reference>
<keyword evidence="1" id="KW-0812">Transmembrane</keyword>